<keyword evidence="3" id="KW-1185">Reference proteome</keyword>
<organism evidence="2 3">
    <name type="scientific">Pelagerythrobacter marensis</name>
    <dbReference type="NCBI Taxonomy" id="543877"/>
    <lineage>
        <taxon>Bacteria</taxon>
        <taxon>Pseudomonadati</taxon>
        <taxon>Pseudomonadota</taxon>
        <taxon>Alphaproteobacteria</taxon>
        <taxon>Sphingomonadales</taxon>
        <taxon>Erythrobacteraceae</taxon>
        <taxon>Pelagerythrobacter</taxon>
    </lineage>
</organism>
<evidence type="ECO:0000313" key="3">
    <source>
        <dbReference type="Proteomes" id="UP000037643"/>
    </source>
</evidence>
<dbReference type="PATRIC" id="fig|543877.4.peg.615"/>
<dbReference type="PANTHER" id="PTHR36151">
    <property type="entry name" value="BLR2777 PROTEIN"/>
    <property type="match status" value="1"/>
</dbReference>
<dbReference type="Proteomes" id="UP000037643">
    <property type="component" value="Chromosome"/>
</dbReference>
<evidence type="ECO:0000313" key="2">
    <source>
        <dbReference type="EMBL" id="AKM06696.1"/>
    </source>
</evidence>
<dbReference type="KEGG" id="amx:AM2010_611"/>
<name>A0A0G3X7V4_9SPHN</name>
<dbReference type="PANTHER" id="PTHR36151:SF3">
    <property type="entry name" value="ER-BOUND OXYGENASE MPAB_MPAB'_RUBBER OXYGENASE CATALYTIC DOMAIN-CONTAINING PROTEIN"/>
    <property type="match status" value="1"/>
</dbReference>
<dbReference type="Pfam" id="PF09995">
    <property type="entry name" value="MPAB_Lcp_cat"/>
    <property type="match status" value="1"/>
</dbReference>
<dbReference type="EMBL" id="CP011805">
    <property type="protein sequence ID" value="AKM06696.1"/>
    <property type="molecule type" value="Genomic_DNA"/>
</dbReference>
<proteinExistence type="predicted"/>
<dbReference type="AlphaFoldDB" id="A0A0G3X7V4"/>
<reference evidence="2 3" key="1">
    <citation type="submission" date="2015-06" db="EMBL/GenBank/DDBJ databases">
        <authorList>
            <person name="Kim K.M."/>
        </authorList>
    </citation>
    <scope>NUCLEOTIDE SEQUENCE [LARGE SCALE GENOMIC DNA]</scope>
    <source>
        <strain evidence="2 3">KCTC 22370</strain>
    </source>
</reference>
<dbReference type="GO" id="GO:0016491">
    <property type="term" value="F:oxidoreductase activity"/>
    <property type="evidence" value="ECO:0007669"/>
    <property type="project" value="InterPro"/>
</dbReference>
<sequence>MSARPPTERLREELVRRVRAVFNEEGQQPVPPSDDALFARDTPIRLVHADIVGMMVGGIRGLLLQMLHPHALQGVLDHSDFRHDMHGRLRRTARFIAVTTFGHRHDAQAAIDRVNRIHRQVGGTLPDGTPYSARDPRTLAWVHVAEATSFLAAYLRYVRPGLPHAARDEYYRQFAVIARALGADPVPESEREAEAIFRDLRADLRGSAQAREVAQFVLTQRPEAAPAALQATLAAEAVGLLPPFARSMLGLERPRLGVLPARAAAWGMGTTLRWAFRQGPRGRVKPDRT</sequence>
<dbReference type="InterPro" id="IPR018713">
    <property type="entry name" value="MPAB/Lcp_cat_dom"/>
</dbReference>
<accession>A0A0G3X7V4</accession>
<gene>
    <name evidence="2" type="ORF">AM2010_611</name>
</gene>
<dbReference type="OrthoDB" id="108890at2"/>
<evidence type="ECO:0000259" key="1">
    <source>
        <dbReference type="Pfam" id="PF09995"/>
    </source>
</evidence>
<dbReference type="STRING" id="543877.AM2010_611"/>
<protein>
    <recommendedName>
        <fullName evidence="1">ER-bound oxygenase mpaB/mpaB'/Rubber oxygenase catalytic domain-containing protein</fullName>
    </recommendedName>
</protein>
<feature type="domain" description="ER-bound oxygenase mpaB/mpaB'/Rubber oxygenase catalytic" evidence="1">
    <location>
        <begin position="47"/>
        <end position="267"/>
    </location>
</feature>
<dbReference type="RefSeq" id="WP_047805823.1">
    <property type="nucleotide sequence ID" value="NZ_CP011805.1"/>
</dbReference>